<dbReference type="Proteomes" id="UP001060085">
    <property type="component" value="Linkage Group LG07"/>
</dbReference>
<organism evidence="1 2">
    <name type="scientific">Catharanthus roseus</name>
    <name type="common">Madagascar periwinkle</name>
    <name type="synonym">Vinca rosea</name>
    <dbReference type="NCBI Taxonomy" id="4058"/>
    <lineage>
        <taxon>Eukaryota</taxon>
        <taxon>Viridiplantae</taxon>
        <taxon>Streptophyta</taxon>
        <taxon>Embryophyta</taxon>
        <taxon>Tracheophyta</taxon>
        <taxon>Spermatophyta</taxon>
        <taxon>Magnoliopsida</taxon>
        <taxon>eudicotyledons</taxon>
        <taxon>Gunneridae</taxon>
        <taxon>Pentapetalae</taxon>
        <taxon>asterids</taxon>
        <taxon>lamiids</taxon>
        <taxon>Gentianales</taxon>
        <taxon>Apocynaceae</taxon>
        <taxon>Rauvolfioideae</taxon>
        <taxon>Vinceae</taxon>
        <taxon>Catharanthinae</taxon>
        <taxon>Catharanthus</taxon>
    </lineage>
</organism>
<name>A0ACB9ZW78_CATRO</name>
<proteinExistence type="predicted"/>
<comment type="caution">
    <text evidence="1">The sequence shown here is derived from an EMBL/GenBank/DDBJ whole genome shotgun (WGS) entry which is preliminary data.</text>
</comment>
<evidence type="ECO:0000313" key="1">
    <source>
        <dbReference type="EMBL" id="KAI5652235.1"/>
    </source>
</evidence>
<keyword evidence="2" id="KW-1185">Reference proteome</keyword>
<gene>
    <name evidence="1" type="ORF">M9H77_29422</name>
</gene>
<evidence type="ECO:0000313" key="2">
    <source>
        <dbReference type="Proteomes" id="UP001060085"/>
    </source>
</evidence>
<dbReference type="EMBL" id="CM044707">
    <property type="protein sequence ID" value="KAI5652235.1"/>
    <property type="molecule type" value="Genomic_DNA"/>
</dbReference>
<protein>
    <submittedName>
        <fullName evidence="1">Uncharacterized protein</fullName>
    </submittedName>
</protein>
<sequence length="128" mass="13977">MVRLEPTVTGDCNVPTVCAPYTIGLPNDVEVIASQLGNFTLKMPIRVDNQRNGLFISRAQRKNLKLQEDNNMNAHMEDALRSKNEEFDGQGKPPKLFPMCSISNPPANGRVAPSVAGLKMSADGHMPT</sequence>
<reference evidence="2" key="1">
    <citation type="journal article" date="2023" name="Nat. Plants">
        <title>Single-cell RNA sequencing provides a high-resolution roadmap for understanding the multicellular compartmentation of specialized metabolism.</title>
        <authorList>
            <person name="Sun S."/>
            <person name="Shen X."/>
            <person name="Li Y."/>
            <person name="Li Y."/>
            <person name="Wang S."/>
            <person name="Li R."/>
            <person name="Zhang H."/>
            <person name="Shen G."/>
            <person name="Guo B."/>
            <person name="Wei J."/>
            <person name="Xu J."/>
            <person name="St-Pierre B."/>
            <person name="Chen S."/>
            <person name="Sun C."/>
        </authorList>
    </citation>
    <scope>NUCLEOTIDE SEQUENCE [LARGE SCALE GENOMIC DNA]</scope>
</reference>
<accession>A0ACB9ZW78</accession>